<accession>A0A7S1AEE5</accession>
<evidence type="ECO:0000313" key="2">
    <source>
        <dbReference type="EMBL" id="CAD8851282.1"/>
    </source>
</evidence>
<protein>
    <recommendedName>
        <fullName evidence="1">AP5B1 C-terminal domain-containing protein</fullName>
    </recommendedName>
</protein>
<organism evidence="2">
    <name type="scientific">Noctiluca scintillans</name>
    <name type="common">Sea sparkle</name>
    <name type="synonym">Red tide dinoflagellate</name>
    <dbReference type="NCBI Taxonomy" id="2966"/>
    <lineage>
        <taxon>Eukaryota</taxon>
        <taxon>Sar</taxon>
        <taxon>Alveolata</taxon>
        <taxon>Dinophyceae</taxon>
        <taxon>Noctilucales</taxon>
        <taxon>Noctilucaceae</taxon>
        <taxon>Noctiluca</taxon>
    </lineage>
</organism>
<dbReference type="InterPro" id="IPR048981">
    <property type="entry name" value="AP5B1_C"/>
</dbReference>
<dbReference type="Pfam" id="PF21590">
    <property type="entry name" value="AP5B1_C"/>
    <property type="match status" value="1"/>
</dbReference>
<reference evidence="2" key="1">
    <citation type="submission" date="2021-01" db="EMBL/GenBank/DDBJ databases">
        <authorList>
            <person name="Corre E."/>
            <person name="Pelletier E."/>
            <person name="Niang G."/>
            <person name="Scheremetjew M."/>
            <person name="Finn R."/>
            <person name="Kale V."/>
            <person name="Holt S."/>
            <person name="Cochrane G."/>
            <person name="Meng A."/>
            <person name="Brown T."/>
            <person name="Cohen L."/>
        </authorList>
    </citation>
    <scope>NUCLEOTIDE SEQUENCE</scope>
</reference>
<gene>
    <name evidence="2" type="ORF">NSCI0253_LOCUS25632</name>
</gene>
<sequence length="173" mass="19926">MYFGQLERFCISFQDLFLPARLPLVLWPHLYEHLWKGSLSKSCWSVKVLDLDRAIVQELISCQLGPFIVPFTVRLEEEDFDFEQEECFEREGANEAQVAVETVCVIVFIPPGCHLLMRFTISTHSTIVRILTDRFQLLSYMDSFFLSWSRAALSLVERAVAQEIERGSGGSQL</sequence>
<dbReference type="InterPro" id="IPR038741">
    <property type="entry name" value="AP5B1"/>
</dbReference>
<dbReference type="EMBL" id="HBFQ01036334">
    <property type="protein sequence ID" value="CAD8851282.1"/>
    <property type="molecule type" value="Transcribed_RNA"/>
</dbReference>
<dbReference type="PANTHER" id="PTHR34033:SF1">
    <property type="entry name" value="AP-5 COMPLEX SUBUNIT BETA-1"/>
    <property type="match status" value="1"/>
</dbReference>
<evidence type="ECO:0000259" key="1">
    <source>
        <dbReference type="Pfam" id="PF21590"/>
    </source>
</evidence>
<name>A0A7S1AEE5_NOCSC</name>
<dbReference type="GO" id="GO:0016197">
    <property type="term" value="P:endosomal transport"/>
    <property type="evidence" value="ECO:0007669"/>
    <property type="project" value="InterPro"/>
</dbReference>
<dbReference type="PANTHER" id="PTHR34033">
    <property type="entry name" value="AP-5 COMPLEX SUBUNIT BETA-1"/>
    <property type="match status" value="1"/>
</dbReference>
<feature type="domain" description="AP5B1 C-terminal" evidence="1">
    <location>
        <begin position="101"/>
        <end position="146"/>
    </location>
</feature>
<proteinExistence type="predicted"/>
<dbReference type="AlphaFoldDB" id="A0A7S1AEE5"/>
<dbReference type="GO" id="GO:0030119">
    <property type="term" value="C:AP-type membrane coat adaptor complex"/>
    <property type="evidence" value="ECO:0007669"/>
    <property type="project" value="TreeGrafter"/>
</dbReference>